<dbReference type="Pfam" id="PF25787">
    <property type="entry name" value="HTH_SB"/>
    <property type="match status" value="1"/>
</dbReference>
<reference evidence="3" key="2">
    <citation type="submission" date="2025-08" db="UniProtKB">
        <authorList>
            <consortium name="Ensembl"/>
        </authorList>
    </citation>
    <scope>IDENTIFICATION</scope>
</reference>
<dbReference type="PANTHER" id="PTHR46068">
    <property type="entry name" value="PROTEIN CBG27172"/>
    <property type="match status" value="1"/>
</dbReference>
<sequence>MSKLGLISHFPSPVSCDSLRCEWGAGVLNLVSSLSHSLILTGHWKLNMVPHGKELSEDLKKRIVALHKDGLGYKKIAKTLKLSCSTVAKTIQRFNWTGSTQNRPRHGRPKKLSARAQRHIQRLSLGNRRMSAASIAAEVEGVGGQPVSAQTIRRTLHQIGLHGCRPRRKPLLKMMHKEAANSLLKTSRLRTWITGTMSCGLMRPR</sequence>
<keyword evidence="1" id="KW-0563">Paired box</keyword>
<feature type="domain" description="Paired" evidence="2">
    <location>
        <begin position="42"/>
        <end position="157"/>
    </location>
</feature>
<dbReference type="InterPro" id="IPR001523">
    <property type="entry name" value="Paired_dom"/>
</dbReference>
<dbReference type="Proteomes" id="UP000694402">
    <property type="component" value="Unassembled WGS sequence"/>
</dbReference>
<dbReference type="SUPFAM" id="SSF46689">
    <property type="entry name" value="Homeodomain-like"/>
    <property type="match status" value="1"/>
</dbReference>
<dbReference type="AlphaFoldDB" id="A0AAZ3Q7T2"/>
<dbReference type="GO" id="GO:0003677">
    <property type="term" value="F:DNA binding"/>
    <property type="evidence" value="ECO:0007669"/>
    <property type="project" value="InterPro"/>
</dbReference>
<dbReference type="InterPro" id="IPR002492">
    <property type="entry name" value="Transposase_Tc1-like"/>
</dbReference>
<dbReference type="InterPro" id="IPR009057">
    <property type="entry name" value="Homeodomain-like_sf"/>
</dbReference>
<dbReference type="SMART" id="SM00351">
    <property type="entry name" value="PAX"/>
    <property type="match status" value="1"/>
</dbReference>
<name>A0AAZ3Q7T2_ONCTS</name>
<evidence type="ECO:0000259" key="2">
    <source>
        <dbReference type="SMART" id="SM00351"/>
    </source>
</evidence>
<dbReference type="Pfam" id="PF01498">
    <property type="entry name" value="HTH_Tnp_Tc3_2"/>
    <property type="match status" value="1"/>
</dbReference>
<reference evidence="4" key="1">
    <citation type="journal article" date="2018" name="PLoS ONE">
        <title>Chinook salmon (Oncorhynchus tshawytscha) genome and transcriptome.</title>
        <authorList>
            <person name="Christensen K.A."/>
            <person name="Leong J.S."/>
            <person name="Sakhrani D."/>
            <person name="Biagi C.A."/>
            <person name="Minkley D.R."/>
            <person name="Withler R.E."/>
            <person name="Rondeau E.B."/>
            <person name="Koop B.F."/>
            <person name="Devlin R.H."/>
        </authorList>
    </citation>
    <scope>NUCLEOTIDE SEQUENCE [LARGE SCALE GENOMIC DNA]</scope>
</reference>
<accession>A0AAZ3Q7T2</accession>
<evidence type="ECO:0000313" key="3">
    <source>
        <dbReference type="Ensembl" id="ENSOTSP00005124548.1"/>
    </source>
</evidence>
<protein>
    <recommendedName>
        <fullName evidence="2">Paired domain-containing protein</fullName>
    </recommendedName>
</protein>
<dbReference type="Ensembl" id="ENSOTST00005116098.1">
    <property type="protein sequence ID" value="ENSOTSP00005124548.1"/>
    <property type="gene ID" value="ENSOTSG00005052855.1"/>
</dbReference>
<dbReference type="PANTHER" id="PTHR46068:SF1">
    <property type="entry name" value="TRANSPOSASE IS30-LIKE HTH DOMAIN-CONTAINING PROTEIN"/>
    <property type="match status" value="1"/>
</dbReference>
<keyword evidence="4" id="KW-1185">Reference proteome</keyword>
<evidence type="ECO:0000313" key="4">
    <source>
        <dbReference type="Proteomes" id="UP000694402"/>
    </source>
</evidence>
<organism evidence="3 4">
    <name type="scientific">Oncorhynchus tshawytscha</name>
    <name type="common">Chinook salmon</name>
    <name type="synonym">Salmo tshawytscha</name>
    <dbReference type="NCBI Taxonomy" id="74940"/>
    <lineage>
        <taxon>Eukaryota</taxon>
        <taxon>Metazoa</taxon>
        <taxon>Chordata</taxon>
        <taxon>Craniata</taxon>
        <taxon>Vertebrata</taxon>
        <taxon>Euteleostomi</taxon>
        <taxon>Actinopterygii</taxon>
        <taxon>Neopterygii</taxon>
        <taxon>Teleostei</taxon>
        <taxon>Protacanthopterygii</taxon>
        <taxon>Salmoniformes</taxon>
        <taxon>Salmonidae</taxon>
        <taxon>Salmoninae</taxon>
        <taxon>Oncorhynchus</taxon>
    </lineage>
</organism>
<proteinExistence type="predicted"/>
<reference evidence="3" key="3">
    <citation type="submission" date="2025-09" db="UniProtKB">
        <authorList>
            <consortium name="Ensembl"/>
        </authorList>
    </citation>
    <scope>IDENTIFICATION</scope>
</reference>
<dbReference type="GeneTree" id="ENSGT01150000287007"/>
<dbReference type="GO" id="GO:0006355">
    <property type="term" value="P:regulation of DNA-templated transcription"/>
    <property type="evidence" value="ECO:0007669"/>
    <property type="project" value="InterPro"/>
</dbReference>
<dbReference type="GO" id="GO:0006313">
    <property type="term" value="P:DNA transposition"/>
    <property type="evidence" value="ECO:0007669"/>
    <property type="project" value="InterPro"/>
</dbReference>
<dbReference type="InterPro" id="IPR057667">
    <property type="entry name" value="HTH_SB"/>
</dbReference>
<dbReference type="GO" id="GO:0015074">
    <property type="term" value="P:DNA integration"/>
    <property type="evidence" value="ECO:0007669"/>
    <property type="project" value="InterPro"/>
</dbReference>
<evidence type="ECO:0000256" key="1">
    <source>
        <dbReference type="ARBA" id="ARBA00022724"/>
    </source>
</evidence>
<dbReference type="InterPro" id="IPR036388">
    <property type="entry name" value="WH-like_DNA-bd_sf"/>
</dbReference>
<dbReference type="Gene3D" id="1.10.10.10">
    <property type="entry name" value="Winged helix-like DNA-binding domain superfamily/Winged helix DNA-binding domain"/>
    <property type="match status" value="1"/>
</dbReference>